<keyword evidence="2" id="KW-1185">Reference proteome</keyword>
<accession>A0A139AMU0</accession>
<proteinExistence type="predicted"/>
<name>A0A139AMU0_GONPJ</name>
<organism evidence="1 2">
    <name type="scientific">Gonapodya prolifera (strain JEL478)</name>
    <name type="common">Monoblepharis prolifera</name>
    <dbReference type="NCBI Taxonomy" id="1344416"/>
    <lineage>
        <taxon>Eukaryota</taxon>
        <taxon>Fungi</taxon>
        <taxon>Fungi incertae sedis</taxon>
        <taxon>Chytridiomycota</taxon>
        <taxon>Chytridiomycota incertae sedis</taxon>
        <taxon>Monoblepharidomycetes</taxon>
        <taxon>Monoblepharidales</taxon>
        <taxon>Gonapodyaceae</taxon>
        <taxon>Gonapodya</taxon>
    </lineage>
</organism>
<evidence type="ECO:0000313" key="1">
    <source>
        <dbReference type="EMBL" id="KXS18071.1"/>
    </source>
</evidence>
<dbReference type="AlphaFoldDB" id="A0A139AMU0"/>
<evidence type="ECO:0000313" key="2">
    <source>
        <dbReference type="Proteomes" id="UP000070544"/>
    </source>
</evidence>
<gene>
    <name evidence="1" type="ORF">M427DRAFT_221481</name>
</gene>
<sequence length="181" mass="20327">MNSIDTLTLKELYGSRAFALTALYKANLTVERDKHRSAREHSFLRPLLSVKEVSRAPGKKSIAGAGDTDFWEKVKADCRYLKVPEEEILTETATILDESEVVREVLNSLGDLSSDRGSFGESSVVYFPKVLASHLDGITKFMRNHSTEPETSILKALRPSPLGFGVLELWTFFTMVLREKM</sequence>
<dbReference type="Proteomes" id="UP000070544">
    <property type="component" value="Unassembled WGS sequence"/>
</dbReference>
<protein>
    <submittedName>
        <fullName evidence="1">Uncharacterized protein</fullName>
    </submittedName>
</protein>
<dbReference type="EMBL" id="KQ965743">
    <property type="protein sequence ID" value="KXS18071.1"/>
    <property type="molecule type" value="Genomic_DNA"/>
</dbReference>
<reference evidence="1 2" key="1">
    <citation type="journal article" date="2015" name="Genome Biol. Evol.">
        <title>Phylogenomic analyses indicate that early fungi evolved digesting cell walls of algal ancestors of land plants.</title>
        <authorList>
            <person name="Chang Y."/>
            <person name="Wang S."/>
            <person name="Sekimoto S."/>
            <person name="Aerts A.L."/>
            <person name="Choi C."/>
            <person name="Clum A."/>
            <person name="LaButti K.M."/>
            <person name="Lindquist E.A."/>
            <person name="Yee Ngan C."/>
            <person name="Ohm R.A."/>
            <person name="Salamov A.A."/>
            <person name="Grigoriev I.V."/>
            <person name="Spatafora J.W."/>
            <person name="Berbee M.L."/>
        </authorList>
    </citation>
    <scope>NUCLEOTIDE SEQUENCE [LARGE SCALE GENOMIC DNA]</scope>
    <source>
        <strain evidence="1 2">JEL478</strain>
    </source>
</reference>